<dbReference type="InterPro" id="IPR036236">
    <property type="entry name" value="Znf_C2H2_sf"/>
</dbReference>
<dbReference type="Proteomes" id="UP001177670">
    <property type="component" value="Unassembled WGS sequence"/>
</dbReference>
<dbReference type="PANTHER" id="PTHR21020:SF0">
    <property type="entry name" value="ZINC FINGER PROTEIN 800"/>
    <property type="match status" value="1"/>
</dbReference>
<dbReference type="InterPro" id="IPR039149">
    <property type="entry name" value="ZNF800"/>
</dbReference>
<accession>A0AA40KY51</accession>
<feature type="compositionally biased region" description="Basic residues" evidence="2">
    <location>
        <begin position="23"/>
        <end position="34"/>
    </location>
</feature>
<protein>
    <recommendedName>
        <fullName evidence="3">C2H2-type domain-containing protein</fullName>
    </recommendedName>
</protein>
<feature type="domain" description="C2H2-type" evidence="3">
    <location>
        <begin position="331"/>
        <end position="354"/>
    </location>
</feature>
<dbReference type="AlphaFoldDB" id="A0AA40KY51"/>
<evidence type="ECO:0000256" key="1">
    <source>
        <dbReference type="PROSITE-ProRule" id="PRU00042"/>
    </source>
</evidence>
<dbReference type="Gene3D" id="3.30.160.60">
    <property type="entry name" value="Classic Zinc Finger"/>
    <property type="match status" value="2"/>
</dbReference>
<dbReference type="PANTHER" id="PTHR21020">
    <property type="entry name" value="ZINC FINGER PROTEIN 800"/>
    <property type="match status" value="1"/>
</dbReference>
<organism evidence="4 5">
    <name type="scientific">Melipona bicolor</name>
    <dbReference type="NCBI Taxonomy" id="60889"/>
    <lineage>
        <taxon>Eukaryota</taxon>
        <taxon>Metazoa</taxon>
        <taxon>Ecdysozoa</taxon>
        <taxon>Arthropoda</taxon>
        <taxon>Hexapoda</taxon>
        <taxon>Insecta</taxon>
        <taxon>Pterygota</taxon>
        <taxon>Neoptera</taxon>
        <taxon>Endopterygota</taxon>
        <taxon>Hymenoptera</taxon>
        <taxon>Apocrita</taxon>
        <taxon>Aculeata</taxon>
        <taxon>Apoidea</taxon>
        <taxon>Anthophila</taxon>
        <taxon>Apidae</taxon>
        <taxon>Melipona</taxon>
    </lineage>
</organism>
<feature type="compositionally biased region" description="Basic and acidic residues" evidence="2">
    <location>
        <begin position="711"/>
        <end position="722"/>
    </location>
</feature>
<evidence type="ECO:0000256" key="2">
    <source>
        <dbReference type="SAM" id="MobiDB-lite"/>
    </source>
</evidence>
<name>A0AA40KY51_9HYME</name>
<dbReference type="InterPro" id="IPR013087">
    <property type="entry name" value="Znf_C2H2_type"/>
</dbReference>
<reference evidence="4" key="1">
    <citation type="submission" date="2021-10" db="EMBL/GenBank/DDBJ databases">
        <title>Melipona bicolor Genome sequencing and assembly.</title>
        <authorList>
            <person name="Araujo N.S."/>
            <person name="Arias M.C."/>
        </authorList>
    </citation>
    <scope>NUCLEOTIDE SEQUENCE</scope>
    <source>
        <strain evidence="4">USP_2M_L1-L4_2017</strain>
        <tissue evidence="4">Whole body</tissue>
    </source>
</reference>
<comment type="caution">
    <text evidence="4">The sequence shown here is derived from an EMBL/GenBank/DDBJ whole genome shotgun (WGS) entry which is preliminary data.</text>
</comment>
<keyword evidence="5" id="KW-1185">Reference proteome</keyword>
<feature type="domain" description="C2H2-type" evidence="3">
    <location>
        <begin position="216"/>
        <end position="244"/>
    </location>
</feature>
<gene>
    <name evidence="4" type="ORF">K0M31_001767</name>
</gene>
<dbReference type="PROSITE" id="PS50157">
    <property type="entry name" value="ZINC_FINGER_C2H2_2"/>
    <property type="match status" value="4"/>
</dbReference>
<sequence length="823" mass="93847">MQERRFRKIIRWMYNTQYKMKSKAKAKKPNRKFGKVTPTGISPTNSDLSQLRPPVDTSISTLYRVSKVLETGSDEIPTNNLDAQKEQKVFEEVGGNDRILRSQVCKETEKKDLSTVVNMLRKKQVETLQTNTERLYLETVHSNSSAVYQTVESVVSSESFTDLMKAQVTELEGISEQTAVLDQNGQVSKSTQKLNNNTATQICNNKRSDSVFESELICPICCAKFSTKKTLTVHTRTLHTSHRLCYPCPCCSNTFANTWSVYRHLFKVHKKSNEEVRKLRSQIQERAFIKNTTAAEDLQKEDANKISANNALRVNETQEWIDHLESDTELQRCGGCGKRFDRKAALSAHLQYCHRRVAACESTIKVKKINKVPLNSVSNENTVVNSESNNATQIDNTNVTSNRVEAIGSLSKVDWNMLSSEKSNGNVLMNGEQGNKMTDNLSSASEVSDPLEIVYTNINKHKVKVGSRKRKNKDSTKKLNNNTENIKKDISLEVSIGHNEETEKLNHVLLMEKKIASIVNFEKLQCLPCKRKFPSVNNLRRHAAIHIGWNRYQCKLCDYKCFVKCDCIAHCNKIHNAQNNRVVIDEMITQIPDDQYMCDGNVMSKGMNLEKEIDAPEVVEVNISAENMEIEVEMEKGNVNEIKTEADKNSLVTYENGETQETLNNNIKGNTLELNPDLKRMVMEVIFGSPETHSTKQTDAKETENSNSQLRNKEEETQFKDSNLKESTCIQDNLKTQRPIRNKIKPLNKDFIYDLKEVTFRKDPLIMKSFNKQLAKKFPVQEEDNLEKIADQPSKRFKAEEGDEIPILCETNTIVDTCEIKHN</sequence>
<dbReference type="GO" id="GO:0008270">
    <property type="term" value="F:zinc ion binding"/>
    <property type="evidence" value="ECO:0007669"/>
    <property type="project" value="UniProtKB-KW"/>
</dbReference>
<feature type="region of interest" description="Disordered" evidence="2">
    <location>
        <begin position="690"/>
        <end position="722"/>
    </location>
</feature>
<feature type="compositionally biased region" description="Basic and acidic residues" evidence="2">
    <location>
        <begin position="693"/>
        <end position="704"/>
    </location>
</feature>
<dbReference type="PROSITE" id="PS00028">
    <property type="entry name" value="ZINC_FINGER_C2H2_1"/>
    <property type="match status" value="4"/>
</dbReference>
<dbReference type="EMBL" id="JAHYIQ010000001">
    <property type="protein sequence ID" value="KAK1137253.1"/>
    <property type="molecule type" value="Genomic_DNA"/>
</dbReference>
<dbReference type="SMART" id="SM00355">
    <property type="entry name" value="ZnF_C2H2"/>
    <property type="match status" value="5"/>
</dbReference>
<feature type="region of interest" description="Disordered" evidence="2">
    <location>
        <begin position="23"/>
        <end position="53"/>
    </location>
</feature>
<keyword evidence="1" id="KW-0863">Zinc-finger</keyword>
<proteinExistence type="predicted"/>
<keyword evidence="1" id="KW-0479">Metal-binding</keyword>
<evidence type="ECO:0000313" key="5">
    <source>
        <dbReference type="Proteomes" id="UP001177670"/>
    </source>
</evidence>
<feature type="compositionally biased region" description="Polar residues" evidence="2">
    <location>
        <begin position="39"/>
        <end position="49"/>
    </location>
</feature>
<evidence type="ECO:0000259" key="3">
    <source>
        <dbReference type="PROSITE" id="PS50157"/>
    </source>
</evidence>
<evidence type="ECO:0000313" key="4">
    <source>
        <dbReference type="EMBL" id="KAK1137253.1"/>
    </source>
</evidence>
<keyword evidence="1" id="KW-0862">Zinc</keyword>
<feature type="domain" description="C2H2-type" evidence="3">
    <location>
        <begin position="246"/>
        <end position="274"/>
    </location>
</feature>
<feature type="domain" description="C2H2-type" evidence="3">
    <location>
        <begin position="524"/>
        <end position="551"/>
    </location>
</feature>
<dbReference type="SUPFAM" id="SSF57667">
    <property type="entry name" value="beta-beta-alpha zinc fingers"/>
    <property type="match status" value="1"/>
</dbReference>